<comment type="subunit">
    <text evidence="8">Part of the 30S ribosomal subunit. Forms a tight complex with proteins S10 and S14.</text>
</comment>
<dbReference type="InterPro" id="IPR036419">
    <property type="entry name" value="Ribosomal_S3_C_sf"/>
</dbReference>
<evidence type="ECO:0000256" key="3">
    <source>
        <dbReference type="ARBA" id="ARBA00022884"/>
    </source>
</evidence>
<evidence type="ECO:0000256" key="1">
    <source>
        <dbReference type="ARBA" id="ARBA00010761"/>
    </source>
</evidence>
<dbReference type="SMART" id="SM00322">
    <property type="entry name" value="KH"/>
    <property type="match status" value="1"/>
</dbReference>
<evidence type="ECO:0000256" key="2">
    <source>
        <dbReference type="ARBA" id="ARBA00022730"/>
    </source>
</evidence>
<evidence type="ECO:0000256" key="5">
    <source>
        <dbReference type="ARBA" id="ARBA00023274"/>
    </source>
</evidence>
<comment type="caution">
    <text evidence="10">The sequence shown here is derived from an EMBL/GenBank/DDBJ whole genome shotgun (WGS) entry which is preliminary data.</text>
</comment>
<proteinExistence type="inferred from homology"/>
<dbReference type="Pfam" id="PF07650">
    <property type="entry name" value="KH_2"/>
    <property type="match status" value="1"/>
</dbReference>
<evidence type="ECO:0000313" key="10">
    <source>
        <dbReference type="EMBL" id="OGH67438.1"/>
    </source>
</evidence>
<dbReference type="InterPro" id="IPR015946">
    <property type="entry name" value="KH_dom-like_a/b"/>
</dbReference>
<dbReference type="InterPro" id="IPR004044">
    <property type="entry name" value="KH_dom_type_2"/>
</dbReference>
<name>A0A1F6M7A4_9BACT</name>
<sequence length="230" mass="26161">MGHKVHPKIFRMGELWTWDSRWFRSKNKFAESLELDHKIRVYLKKELKGSSVDSIKIEMSPRDVTITILTGKPGMIIGRGGAGIEELRKKIQSKFFKTSKDKQIRVNVLELGNPSLSSTVIAEQMAMDLEKRMPFRRVLKGTIERAQRAGALGIKVAVSGRLNGAEIARREWLTWGKVPLATIRSDIDFALGEAHTIYGAIGIKVWVYKGERFGRKDRFVDEAKEKSFSK</sequence>
<dbReference type="InterPro" id="IPR005704">
    <property type="entry name" value="Ribosomal_uS3_bac-typ"/>
</dbReference>
<dbReference type="InterPro" id="IPR001351">
    <property type="entry name" value="Ribosomal_uS3_C"/>
</dbReference>
<keyword evidence="2 8" id="KW-0699">rRNA-binding</keyword>
<dbReference type="AlphaFoldDB" id="A0A1F6M7A4"/>
<dbReference type="InterPro" id="IPR009019">
    <property type="entry name" value="KH_sf_prok-type"/>
</dbReference>
<dbReference type="SUPFAM" id="SSF54814">
    <property type="entry name" value="Prokaryotic type KH domain (KH-domain type II)"/>
    <property type="match status" value="1"/>
</dbReference>
<evidence type="ECO:0000256" key="6">
    <source>
        <dbReference type="ARBA" id="ARBA00024998"/>
    </source>
</evidence>
<dbReference type="Gene3D" id="3.30.1140.32">
    <property type="entry name" value="Ribosomal protein S3, C-terminal domain"/>
    <property type="match status" value="1"/>
</dbReference>
<evidence type="ECO:0000256" key="8">
    <source>
        <dbReference type="HAMAP-Rule" id="MF_01309"/>
    </source>
</evidence>
<organism evidence="10 11">
    <name type="scientific">Candidatus Magasanikbacteria bacterium RIFCSPHIGHO2_02_FULL_50_9b</name>
    <dbReference type="NCBI Taxonomy" id="1798682"/>
    <lineage>
        <taxon>Bacteria</taxon>
        <taxon>Candidatus Magasanikiibacteriota</taxon>
    </lineage>
</organism>
<keyword evidence="5 8" id="KW-0687">Ribonucleoprotein</keyword>
<dbReference type="PANTHER" id="PTHR11760">
    <property type="entry name" value="30S/40S RIBOSOMAL PROTEIN S3"/>
    <property type="match status" value="1"/>
</dbReference>
<keyword evidence="4 8" id="KW-0689">Ribosomal protein</keyword>
<accession>A0A1F6M7A4</accession>
<dbReference type="GO" id="GO:0019843">
    <property type="term" value="F:rRNA binding"/>
    <property type="evidence" value="ECO:0007669"/>
    <property type="project" value="UniProtKB-UniRule"/>
</dbReference>
<gene>
    <name evidence="8" type="primary">rpsC</name>
    <name evidence="10" type="ORF">A3C15_00120</name>
</gene>
<dbReference type="Proteomes" id="UP000176532">
    <property type="component" value="Unassembled WGS sequence"/>
</dbReference>
<dbReference type="InterPro" id="IPR004087">
    <property type="entry name" value="KH_dom"/>
</dbReference>
<dbReference type="GO" id="GO:0022627">
    <property type="term" value="C:cytosolic small ribosomal subunit"/>
    <property type="evidence" value="ECO:0007669"/>
    <property type="project" value="TreeGrafter"/>
</dbReference>
<evidence type="ECO:0000259" key="9">
    <source>
        <dbReference type="PROSITE" id="PS50823"/>
    </source>
</evidence>
<evidence type="ECO:0000313" key="11">
    <source>
        <dbReference type="Proteomes" id="UP000176532"/>
    </source>
</evidence>
<reference evidence="10 11" key="1">
    <citation type="journal article" date="2016" name="Nat. Commun.">
        <title>Thousands of microbial genomes shed light on interconnected biogeochemical processes in an aquifer system.</title>
        <authorList>
            <person name="Anantharaman K."/>
            <person name="Brown C.T."/>
            <person name="Hug L.A."/>
            <person name="Sharon I."/>
            <person name="Castelle C.J."/>
            <person name="Probst A.J."/>
            <person name="Thomas B.C."/>
            <person name="Singh A."/>
            <person name="Wilkins M.J."/>
            <person name="Karaoz U."/>
            <person name="Brodie E.L."/>
            <person name="Williams K.H."/>
            <person name="Hubbard S.S."/>
            <person name="Banfield J.F."/>
        </authorList>
    </citation>
    <scope>NUCLEOTIDE SEQUENCE [LARGE SCALE GENOMIC DNA]</scope>
</reference>
<feature type="domain" description="KH type-2" evidence="9">
    <location>
        <begin position="39"/>
        <end position="112"/>
    </location>
</feature>
<dbReference type="GO" id="GO:0003729">
    <property type="term" value="F:mRNA binding"/>
    <property type="evidence" value="ECO:0007669"/>
    <property type="project" value="UniProtKB-UniRule"/>
</dbReference>
<comment type="similarity">
    <text evidence="1 8">Belongs to the universal ribosomal protein uS3 family.</text>
</comment>
<evidence type="ECO:0000256" key="7">
    <source>
        <dbReference type="ARBA" id="ARBA00035257"/>
    </source>
</evidence>
<dbReference type="FunFam" id="3.30.300.20:FF:000001">
    <property type="entry name" value="30S ribosomal protein S3"/>
    <property type="match status" value="1"/>
</dbReference>
<dbReference type="CDD" id="cd02412">
    <property type="entry name" value="KH-II_30S_S3"/>
    <property type="match status" value="1"/>
</dbReference>
<dbReference type="EMBL" id="MFQD01000047">
    <property type="protein sequence ID" value="OGH67438.1"/>
    <property type="molecule type" value="Genomic_DNA"/>
</dbReference>
<comment type="function">
    <text evidence="6 8">Binds the lower part of the 30S subunit head. Binds mRNA in the 70S ribosome, positioning it for translation.</text>
</comment>
<dbReference type="HAMAP" id="MF_01309_B">
    <property type="entry name" value="Ribosomal_uS3_B"/>
    <property type="match status" value="1"/>
</dbReference>
<protein>
    <recommendedName>
        <fullName evidence="7 8">Small ribosomal subunit protein uS3</fullName>
    </recommendedName>
</protein>
<keyword evidence="3 8" id="KW-0694">RNA-binding</keyword>
<dbReference type="GO" id="GO:0003735">
    <property type="term" value="F:structural constituent of ribosome"/>
    <property type="evidence" value="ECO:0007669"/>
    <property type="project" value="InterPro"/>
</dbReference>
<evidence type="ECO:0000256" key="4">
    <source>
        <dbReference type="ARBA" id="ARBA00022980"/>
    </source>
</evidence>
<dbReference type="PANTHER" id="PTHR11760:SF19">
    <property type="entry name" value="SMALL RIBOSOMAL SUBUNIT PROTEIN US3C"/>
    <property type="match status" value="1"/>
</dbReference>
<dbReference type="GO" id="GO:0006412">
    <property type="term" value="P:translation"/>
    <property type="evidence" value="ECO:0007669"/>
    <property type="project" value="UniProtKB-UniRule"/>
</dbReference>
<dbReference type="SUPFAM" id="SSF54821">
    <property type="entry name" value="Ribosomal protein S3 C-terminal domain"/>
    <property type="match status" value="1"/>
</dbReference>
<dbReference type="Gene3D" id="3.30.300.20">
    <property type="match status" value="1"/>
</dbReference>
<dbReference type="InterPro" id="IPR057258">
    <property type="entry name" value="Ribosomal_uS3"/>
</dbReference>
<dbReference type="STRING" id="1798682.A3C15_00120"/>
<dbReference type="Pfam" id="PF00189">
    <property type="entry name" value="Ribosomal_S3_C"/>
    <property type="match status" value="1"/>
</dbReference>
<dbReference type="NCBIfam" id="TIGR01009">
    <property type="entry name" value="rpsC_bact"/>
    <property type="match status" value="1"/>
</dbReference>
<dbReference type="PROSITE" id="PS50823">
    <property type="entry name" value="KH_TYPE_2"/>
    <property type="match status" value="1"/>
</dbReference>